<evidence type="ECO:0000313" key="2">
    <source>
        <dbReference type="Proteomes" id="UP000005237"/>
    </source>
</evidence>
<proteinExistence type="predicted"/>
<dbReference type="AlphaFoldDB" id="A0A8R1IEU4"/>
<dbReference type="Proteomes" id="UP000005237">
    <property type="component" value="Unassembled WGS sequence"/>
</dbReference>
<keyword evidence="2" id="KW-1185">Reference proteome</keyword>
<dbReference type="EnsemblMetazoa" id="CJA30845.1">
    <property type="protein sequence ID" value="CJA30845.1"/>
    <property type="gene ID" value="WBGene00206692"/>
</dbReference>
<name>A0A8R1IEU4_CAEJA</name>
<protein>
    <submittedName>
        <fullName evidence="1">Uncharacterized protein</fullName>
    </submittedName>
</protein>
<reference evidence="2" key="1">
    <citation type="submission" date="2010-08" db="EMBL/GenBank/DDBJ databases">
        <authorList>
            <consortium name="Caenorhabditis japonica Sequencing Consortium"/>
            <person name="Wilson R.K."/>
        </authorList>
    </citation>
    <scope>NUCLEOTIDE SEQUENCE [LARGE SCALE GENOMIC DNA]</scope>
    <source>
        <strain evidence="2">DF5081</strain>
    </source>
</reference>
<sequence length="70" mass="8542">RYVLHVVRFPHIFIWNIELGNSLASTLLHKARVSNDEVWFDGFVLVFPAGYREFTTYRRLRRRELIIWIH</sequence>
<accession>A0A8R1IEU4</accession>
<organism evidence="1 2">
    <name type="scientific">Caenorhabditis japonica</name>
    <dbReference type="NCBI Taxonomy" id="281687"/>
    <lineage>
        <taxon>Eukaryota</taxon>
        <taxon>Metazoa</taxon>
        <taxon>Ecdysozoa</taxon>
        <taxon>Nematoda</taxon>
        <taxon>Chromadorea</taxon>
        <taxon>Rhabditida</taxon>
        <taxon>Rhabditina</taxon>
        <taxon>Rhabditomorpha</taxon>
        <taxon>Rhabditoidea</taxon>
        <taxon>Rhabditidae</taxon>
        <taxon>Peloderinae</taxon>
        <taxon>Caenorhabditis</taxon>
    </lineage>
</organism>
<evidence type="ECO:0000313" key="1">
    <source>
        <dbReference type="EnsemblMetazoa" id="CJA30845.1"/>
    </source>
</evidence>
<reference evidence="1" key="2">
    <citation type="submission" date="2022-06" db="UniProtKB">
        <authorList>
            <consortium name="EnsemblMetazoa"/>
        </authorList>
    </citation>
    <scope>IDENTIFICATION</scope>
    <source>
        <strain evidence="1">DF5081</strain>
    </source>
</reference>